<keyword evidence="1 4" id="KW-0689">Ribosomal protein</keyword>
<sequence length="65" mass="7653">MEAQIAILTEDINILTPHFKANKKDKHSQRGFLAKIQKRKDLLKYLKAQDFNKYQALIKELGLRK</sequence>
<dbReference type="CDD" id="cd00353">
    <property type="entry name" value="Ribosomal_S15p_S13e"/>
    <property type="match status" value="1"/>
</dbReference>
<dbReference type="SMART" id="SM01387">
    <property type="entry name" value="Ribosomal_S15"/>
    <property type="match status" value="1"/>
</dbReference>
<dbReference type="PANTHER" id="PTHR23321">
    <property type="entry name" value="RIBOSOMAL PROTEIN S15, BACTERIAL AND ORGANELLAR"/>
    <property type="match status" value="1"/>
</dbReference>
<evidence type="ECO:0000256" key="4">
    <source>
        <dbReference type="RuleBase" id="RU003919"/>
    </source>
</evidence>
<keyword evidence="2 4" id="KW-0687">Ribonucleoprotein</keyword>
<dbReference type="AlphaFoldDB" id="A0A4R0XRZ1"/>
<accession>A0A4R0XRZ1</accession>
<dbReference type="EMBL" id="PSZP01000045">
    <property type="protein sequence ID" value="TCG10447.1"/>
    <property type="molecule type" value="Genomic_DNA"/>
</dbReference>
<dbReference type="GO" id="GO:0006412">
    <property type="term" value="P:translation"/>
    <property type="evidence" value="ECO:0007669"/>
    <property type="project" value="InterPro"/>
</dbReference>
<dbReference type="SUPFAM" id="SSF47060">
    <property type="entry name" value="S15/NS1 RNA-binding domain"/>
    <property type="match status" value="1"/>
</dbReference>
<dbReference type="InterPro" id="IPR000589">
    <property type="entry name" value="Ribosomal_uS15"/>
</dbReference>
<comment type="function">
    <text evidence="6">One of the primary rRNA binding proteins, it binds directly to 16S rRNA where it helps nucleate assembly of the platform of the 30S subunit by binding and bridging several RNA helices of the 16S rRNA.</text>
</comment>
<name>A0A4R0XRZ1_9MOLU</name>
<dbReference type="OrthoDB" id="9799262at2"/>
<dbReference type="GO" id="GO:0005840">
    <property type="term" value="C:ribosome"/>
    <property type="evidence" value="ECO:0007669"/>
    <property type="project" value="UniProtKB-KW"/>
</dbReference>
<evidence type="ECO:0000256" key="1">
    <source>
        <dbReference type="ARBA" id="ARBA00022980"/>
    </source>
</evidence>
<reference evidence="7 8" key="1">
    <citation type="submission" date="2018-02" db="EMBL/GenBank/DDBJ databases">
        <title>Mycoplasma marinum and Mycoplasma todarodis sp. nov., moderately halophilic and psychrotolerant mycoplasmas isolated from cephalopods.</title>
        <authorList>
            <person name="Viver T."/>
        </authorList>
    </citation>
    <scope>NUCLEOTIDE SEQUENCE [LARGE SCALE GENOMIC DNA]</scope>
    <source>
        <strain evidence="7 8">5H</strain>
    </source>
</reference>
<dbReference type="Gene3D" id="1.10.287.10">
    <property type="entry name" value="S15/NS1, RNA-binding"/>
    <property type="match status" value="1"/>
</dbReference>
<dbReference type="RefSeq" id="WP_131613829.1">
    <property type="nucleotide sequence ID" value="NZ_PSZP01000045.1"/>
</dbReference>
<gene>
    <name evidence="7" type="ORF">C4B25_04195</name>
</gene>
<dbReference type="PANTHER" id="PTHR23321:SF26">
    <property type="entry name" value="SMALL RIBOSOMAL SUBUNIT PROTEIN US15M"/>
    <property type="match status" value="1"/>
</dbReference>
<dbReference type="PROSITE" id="PS00362">
    <property type="entry name" value="RIBOSOMAL_S15"/>
    <property type="match status" value="1"/>
</dbReference>
<keyword evidence="8" id="KW-1185">Reference proteome</keyword>
<keyword evidence="6" id="KW-0694">RNA-binding</keyword>
<dbReference type="InterPro" id="IPR009068">
    <property type="entry name" value="uS15_NS1_RNA-bd_sf"/>
</dbReference>
<proteinExistence type="inferred from homology"/>
<evidence type="ECO:0000256" key="3">
    <source>
        <dbReference type="ARBA" id="ARBA00035313"/>
    </source>
</evidence>
<comment type="caution">
    <text evidence="7">The sequence shown here is derived from an EMBL/GenBank/DDBJ whole genome shotgun (WGS) entry which is preliminary data.</text>
</comment>
<dbReference type="GO" id="GO:1990904">
    <property type="term" value="C:ribonucleoprotein complex"/>
    <property type="evidence" value="ECO:0007669"/>
    <property type="project" value="UniProtKB-KW"/>
</dbReference>
<dbReference type="InterPro" id="IPR005290">
    <property type="entry name" value="Ribosomal_uS15_bac-type"/>
</dbReference>
<dbReference type="Pfam" id="PF00312">
    <property type="entry name" value="Ribosomal_S15"/>
    <property type="match status" value="1"/>
</dbReference>
<evidence type="ECO:0000256" key="6">
    <source>
        <dbReference type="RuleBase" id="RU004524"/>
    </source>
</evidence>
<evidence type="ECO:0000313" key="7">
    <source>
        <dbReference type="EMBL" id="TCG10447.1"/>
    </source>
</evidence>
<dbReference type="GO" id="GO:0019843">
    <property type="term" value="F:rRNA binding"/>
    <property type="evidence" value="ECO:0007669"/>
    <property type="project" value="UniProtKB-KW"/>
</dbReference>
<organism evidence="7 8">
    <name type="scientific">Mycoplasma todarodis</name>
    <dbReference type="NCBI Taxonomy" id="1937191"/>
    <lineage>
        <taxon>Bacteria</taxon>
        <taxon>Bacillati</taxon>
        <taxon>Mycoplasmatota</taxon>
        <taxon>Mollicutes</taxon>
        <taxon>Mycoplasmataceae</taxon>
        <taxon>Mycoplasma</taxon>
    </lineage>
</organism>
<keyword evidence="6" id="KW-0699">rRNA-binding</keyword>
<dbReference type="GO" id="GO:0005737">
    <property type="term" value="C:cytoplasm"/>
    <property type="evidence" value="ECO:0007669"/>
    <property type="project" value="UniProtKB-ARBA"/>
</dbReference>
<dbReference type="NCBIfam" id="TIGR00952">
    <property type="entry name" value="S15_bact"/>
    <property type="match status" value="1"/>
</dbReference>
<evidence type="ECO:0000313" key="8">
    <source>
        <dbReference type="Proteomes" id="UP000291072"/>
    </source>
</evidence>
<dbReference type="Proteomes" id="UP000291072">
    <property type="component" value="Unassembled WGS sequence"/>
</dbReference>
<protein>
    <recommendedName>
        <fullName evidence="3 5">30S ribosomal protein S15</fullName>
    </recommendedName>
</protein>
<dbReference type="GO" id="GO:0003735">
    <property type="term" value="F:structural constituent of ribosome"/>
    <property type="evidence" value="ECO:0007669"/>
    <property type="project" value="InterPro"/>
</dbReference>
<evidence type="ECO:0000256" key="2">
    <source>
        <dbReference type="ARBA" id="ARBA00023274"/>
    </source>
</evidence>
<comment type="similarity">
    <text evidence="4">Belongs to the universal ribosomal protein uS15 family.</text>
</comment>
<evidence type="ECO:0000256" key="5">
    <source>
        <dbReference type="RuleBase" id="RU003920"/>
    </source>
</evidence>